<proteinExistence type="predicted"/>
<sequence length="243" mass="26145">MSKSNRFYRNLVNETSLTCFQVLVAETDLLIYANQDLTQKAYQRVVSYRNQIESFIYQFPAFATTLSPWTTIESTPDIIRQMIHAGKCAGVGPMASVAGVIAQMVGEDLRQYSAEIIVENGGDLFLCKHQPLNVGIYAGESPFSQRIGIRLDGAGCPFSICTSSGVIGHSLSFGKADAVIIRSRSAAIADAVATATGNRVKSREDIADAVQFAKNIDGVDGVLILVGEAMGAWGNLEIIAMNV</sequence>
<protein>
    <submittedName>
        <fullName evidence="1">ApbE family lipoprotein</fullName>
    </submittedName>
</protein>
<dbReference type="Proteomes" id="UP000189670">
    <property type="component" value="Unassembled WGS sequence"/>
</dbReference>
<accession>A0A1V1PE51</accession>
<dbReference type="Gene3D" id="3.10.520.10">
    <property type="entry name" value="ApbE-like domains"/>
    <property type="match status" value="1"/>
</dbReference>
<dbReference type="InterPro" id="IPR007183">
    <property type="entry name" value="UPF0280"/>
</dbReference>
<evidence type="ECO:0000313" key="2">
    <source>
        <dbReference type="Proteomes" id="UP000189670"/>
    </source>
</evidence>
<dbReference type="PIRSF" id="PIRSF006421">
    <property type="entry name" value="UCP006421"/>
    <property type="match status" value="1"/>
</dbReference>
<name>A0A1V1PE51_9BACT</name>
<dbReference type="NCBIfam" id="NF003323">
    <property type="entry name" value="PRK04334.1-3"/>
    <property type="match status" value="1"/>
</dbReference>
<evidence type="ECO:0000313" key="1">
    <source>
        <dbReference type="EMBL" id="ETR73058.1"/>
    </source>
</evidence>
<keyword evidence="1" id="KW-0449">Lipoprotein</keyword>
<dbReference type="SUPFAM" id="SSF143631">
    <property type="entry name" value="ApbE-like"/>
    <property type="match status" value="1"/>
</dbReference>
<dbReference type="AlphaFoldDB" id="A0A1V1PE51"/>
<dbReference type="InterPro" id="IPR003374">
    <property type="entry name" value="ApbE-like_sf"/>
</dbReference>
<comment type="caution">
    <text evidence="1">The sequence shown here is derived from an EMBL/GenBank/DDBJ whole genome shotgun (WGS) entry which is preliminary data.</text>
</comment>
<organism evidence="1 2">
    <name type="scientific">Candidatus Magnetoglobus multicellularis str. Araruama</name>
    <dbReference type="NCBI Taxonomy" id="890399"/>
    <lineage>
        <taxon>Bacteria</taxon>
        <taxon>Pseudomonadati</taxon>
        <taxon>Thermodesulfobacteriota</taxon>
        <taxon>Desulfobacteria</taxon>
        <taxon>Desulfobacterales</taxon>
        <taxon>Desulfobacteraceae</taxon>
        <taxon>Candidatus Magnetoglobus</taxon>
    </lineage>
</organism>
<gene>
    <name evidence="1" type="ORF">OMM_01237</name>
</gene>
<dbReference type="EMBL" id="ATBP01000091">
    <property type="protein sequence ID" value="ETR73058.1"/>
    <property type="molecule type" value="Genomic_DNA"/>
</dbReference>
<reference evidence="2" key="1">
    <citation type="submission" date="2012-11" db="EMBL/GenBank/DDBJ databases">
        <authorList>
            <person name="Lucero-Rivera Y.E."/>
            <person name="Tovar-Ramirez D."/>
        </authorList>
    </citation>
    <scope>NUCLEOTIDE SEQUENCE [LARGE SCALE GENOMIC DNA]</scope>
    <source>
        <strain evidence="2">Araruama</strain>
    </source>
</reference>